<reference evidence="1 2" key="1">
    <citation type="submission" date="2021-03" db="EMBL/GenBank/DDBJ databases">
        <title>Genomic Encyclopedia of Type Strains, Phase IV (KMG-IV): sequencing the most valuable type-strain genomes for metagenomic binning, comparative biology and taxonomic classification.</title>
        <authorList>
            <person name="Goeker M."/>
        </authorList>
    </citation>
    <scope>NUCLEOTIDE SEQUENCE [LARGE SCALE GENOMIC DNA]</scope>
    <source>
        <strain evidence="1 2">DSM 24738</strain>
    </source>
</reference>
<organism evidence="1 2">
    <name type="scientific">Ammoniphilus resinae</name>
    <dbReference type="NCBI Taxonomy" id="861532"/>
    <lineage>
        <taxon>Bacteria</taxon>
        <taxon>Bacillati</taxon>
        <taxon>Bacillota</taxon>
        <taxon>Bacilli</taxon>
        <taxon>Bacillales</taxon>
        <taxon>Paenibacillaceae</taxon>
        <taxon>Aneurinibacillus group</taxon>
        <taxon>Ammoniphilus</taxon>
    </lineage>
</organism>
<protein>
    <submittedName>
        <fullName evidence="1">Uncharacterized protein</fullName>
    </submittedName>
</protein>
<dbReference type="RefSeq" id="WP_209811443.1">
    <property type="nucleotide sequence ID" value="NZ_JAGGKT010000011.1"/>
</dbReference>
<proteinExistence type="predicted"/>
<name>A0ABS4GT15_9BACL</name>
<dbReference type="EMBL" id="JAGGKT010000011">
    <property type="protein sequence ID" value="MBP1933425.1"/>
    <property type="molecule type" value="Genomic_DNA"/>
</dbReference>
<keyword evidence="2" id="KW-1185">Reference proteome</keyword>
<accession>A0ABS4GT15</accession>
<evidence type="ECO:0000313" key="2">
    <source>
        <dbReference type="Proteomes" id="UP001519343"/>
    </source>
</evidence>
<sequence>MRLAEMLSYADIEQLHQLANTYSCSCNVNSKNELIQSLLSSIKKESMIVSQLEELKPEEFHFLMHLVFDARTTFSLEDLRAKAKFSFLEDLDRDTYRSLISVALKKGWIFRVLSRHAGASFQVPMDMKKQWSHAILNKELKGFNEHVEPSVYRDEGQALVDDVQVFLKYLMNHDTPLTGEGVIYKRNQQQIMELLAVNEELIGKGGWRFGYGRHFRDYPDRFSLLYDFCFYRGYINEQQGSALSITPLAEEAFQLPGELLGLEMYKFWVRVYKRPIPGLPMLTRMVCTAVTSRWLSERSLADLLQSRVRKFYYDDQENIIEQRILKMMVHLGLLRKGKLSEEDWGYQTTSWGSYVMEKVETSAMKAIVLDKKK</sequence>
<dbReference type="Proteomes" id="UP001519343">
    <property type="component" value="Unassembled WGS sequence"/>
</dbReference>
<gene>
    <name evidence="1" type="ORF">J2Z37_003438</name>
</gene>
<comment type="caution">
    <text evidence="1">The sequence shown here is derived from an EMBL/GenBank/DDBJ whole genome shotgun (WGS) entry which is preliminary data.</text>
</comment>
<evidence type="ECO:0000313" key="1">
    <source>
        <dbReference type="EMBL" id="MBP1933425.1"/>
    </source>
</evidence>